<accession>A0A1M7MVC6</accession>
<dbReference type="STRING" id="44933.SAMN05660971_04359"/>
<name>A0A1M7MVC6_9GAMM</name>
<dbReference type="InterPro" id="IPR005619">
    <property type="entry name" value="Uncharacterised_YajG"/>
</dbReference>
<keyword evidence="5" id="KW-1185">Reference proteome</keyword>
<dbReference type="Proteomes" id="UP000321726">
    <property type="component" value="Unassembled WGS sequence"/>
</dbReference>
<evidence type="ECO:0000313" key="5">
    <source>
        <dbReference type="Proteomes" id="UP000321726"/>
    </source>
</evidence>
<feature type="chain" id="PRO_5009928263" evidence="1">
    <location>
        <begin position="26"/>
        <end position="201"/>
    </location>
</feature>
<evidence type="ECO:0000313" key="2">
    <source>
        <dbReference type="EMBL" id="GEN25940.1"/>
    </source>
</evidence>
<dbReference type="EMBL" id="BJXU01000175">
    <property type="protein sequence ID" value="GEN25940.1"/>
    <property type="molecule type" value="Genomic_DNA"/>
</dbReference>
<gene>
    <name evidence="2" type="ORF">HCU01_38890</name>
    <name evidence="3" type="ORF">SAMN05660971_04359</name>
</gene>
<reference evidence="3 4" key="1">
    <citation type="submission" date="2016-11" db="EMBL/GenBank/DDBJ databases">
        <authorList>
            <person name="Jaros S."/>
            <person name="Januszkiewicz K."/>
            <person name="Wedrychowicz H."/>
        </authorList>
    </citation>
    <scope>NUCLEOTIDE SEQUENCE [LARGE SCALE GENOMIC DNA]</scope>
    <source>
        <strain evidence="3 4">DSM 4740</strain>
    </source>
</reference>
<dbReference type="Proteomes" id="UP000184123">
    <property type="component" value="Unassembled WGS sequence"/>
</dbReference>
<dbReference type="EMBL" id="FRCA01000020">
    <property type="protein sequence ID" value="SHM94968.1"/>
    <property type="molecule type" value="Genomic_DNA"/>
</dbReference>
<organism evidence="3 4">
    <name type="scientific">Halomonas cupida</name>
    <dbReference type="NCBI Taxonomy" id="44933"/>
    <lineage>
        <taxon>Bacteria</taxon>
        <taxon>Pseudomonadati</taxon>
        <taxon>Pseudomonadota</taxon>
        <taxon>Gammaproteobacteria</taxon>
        <taxon>Oceanospirillales</taxon>
        <taxon>Halomonadaceae</taxon>
        <taxon>Halomonas</taxon>
    </lineage>
</organism>
<reference evidence="2 5" key="2">
    <citation type="submission" date="2019-07" db="EMBL/GenBank/DDBJ databases">
        <title>Whole genome shotgun sequence of Halomonas cupida NBRC 102219.</title>
        <authorList>
            <person name="Hosoyama A."/>
            <person name="Uohara A."/>
            <person name="Ohji S."/>
            <person name="Ichikawa N."/>
        </authorList>
    </citation>
    <scope>NUCLEOTIDE SEQUENCE [LARGE SCALE GENOMIC DNA]</scope>
    <source>
        <strain evidence="2 5">NBRC 102219</strain>
    </source>
</reference>
<evidence type="ECO:0000313" key="3">
    <source>
        <dbReference type="EMBL" id="SHM94968.1"/>
    </source>
</evidence>
<sequence length="201" mass="21040">MMGRTRSAGRILSIIAGLSASILLAACSSPHNLQPMPQRSVDVPVAGQGQQVSVIAADGRESETLGTRTGSASSTSTISVAAHEIVPRLQAEAERAVADMGFTPTAAPANGGTSLTLTLKRLSYARGESRPVVDEARLESVLEAVATNGGETYTGTYTSRRVQTYAVAPDKAENTRMVQDLLSDGLNRAFADPELAQLLAR</sequence>
<evidence type="ECO:0000313" key="4">
    <source>
        <dbReference type="Proteomes" id="UP000184123"/>
    </source>
</evidence>
<proteinExistence type="predicted"/>
<dbReference type="Pfam" id="PF03923">
    <property type="entry name" value="Lipoprotein_16"/>
    <property type="match status" value="1"/>
</dbReference>
<feature type="signal peptide" evidence="1">
    <location>
        <begin position="1"/>
        <end position="25"/>
    </location>
</feature>
<protein>
    <submittedName>
        <fullName evidence="2 3">Lipoprotein</fullName>
    </submittedName>
</protein>
<dbReference type="RefSeq" id="WP_084542092.1">
    <property type="nucleotide sequence ID" value="NZ_BJXU01000175.1"/>
</dbReference>
<keyword evidence="3" id="KW-0449">Lipoprotein</keyword>
<dbReference type="AlphaFoldDB" id="A0A1M7MVC6"/>
<dbReference type="PROSITE" id="PS51257">
    <property type="entry name" value="PROKAR_LIPOPROTEIN"/>
    <property type="match status" value="1"/>
</dbReference>
<evidence type="ECO:0000256" key="1">
    <source>
        <dbReference type="SAM" id="SignalP"/>
    </source>
</evidence>
<keyword evidence="1" id="KW-0732">Signal</keyword>